<dbReference type="InterPro" id="IPR010658">
    <property type="entry name" value="Nodulin-like"/>
</dbReference>
<feature type="transmembrane region" description="Helical" evidence="6">
    <location>
        <begin position="158"/>
        <end position="180"/>
    </location>
</feature>
<evidence type="ECO:0000259" key="7">
    <source>
        <dbReference type="Pfam" id="PF06813"/>
    </source>
</evidence>
<evidence type="ECO:0000256" key="3">
    <source>
        <dbReference type="ARBA" id="ARBA00022989"/>
    </source>
</evidence>
<feature type="region of interest" description="Disordered" evidence="5">
    <location>
        <begin position="617"/>
        <end position="653"/>
    </location>
</feature>
<feature type="transmembrane region" description="Helical" evidence="6">
    <location>
        <begin position="386"/>
        <end position="410"/>
    </location>
</feature>
<dbReference type="CDD" id="cd17354">
    <property type="entry name" value="MFS_Mch1p_like"/>
    <property type="match status" value="1"/>
</dbReference>
<evidence type="ECO:0000256" key="2">
    <source>
        <dbReference type="ARBA" id="ARBA00022692"/>
    </source>
</evidence>
<keyword evidence="10" id="KW-1185">Reference proteome</keyword>
<gene>
    <name evidence="9" type="ORF">FH972_017639</name>
</gene>
<comment type="subcellular location">
    <subcellularLocation>
        <location evidence="1">Membrane</location>
        <topology evidence="1">Multi-pass membrane protein</topology>
    </subcellularLocation>
</comment>
<keyword evidence="2 6" id="KW-0812">Transmembrane</keyword>
<dbReference type="PANTHER" id="PTHR21576:SF80">
    <property type="entry name" value="NODULIN-LIKE DOMAIN-CONTAINING PROTEIN"/>
    <property type="match status" value="1"/>
</dbReference>
<feature type="transmembrane region" description="Helical" evidence="6">
    <location>
        <begin position="92"/>
        <end position="113"/>
    </location>
</feature>
<dbReference type="Gene3D" id="1.20.1250.20">
    <property type="entry name" value="MFS general substrate transporter like domains"/>
    <property type="match status" value="1"/>
</dbReference>
<feature type="transmembrane region" description="Helical" evidence="6">
    <location>
        <begin position="24"/>
        <end position="47"/>
    </location>
</feature>
<dbReference type="Proteomes" id="UP000327013">
    <property type="component" value="Chromosome 7"/>
</dbReference>
<organism evidence="9 10">
    <name type="scientific">Carpinus fangiana</name>
    <dbReference type="NCBI Taxonomy" id="176857"/>
    <lineage>
        <taxon>Eukaryota</taxon>
        <taxon>Viridiplantae</taxon>
        <taxon>Streptophyta</taxon>
        <taxon>Embryophyta</taxon>
        <taxon>Tracheophyta</taxon>
        <taxon>Spermatophyta</taxon>
        <taxon>Magnoliopsida</taxon>
        <taxon>eudicotyledons</taxon>
        <taxon>Gunneridae</taxon>
        <taxon>Pentapetalae</taxon>
        <taxon>rosids</taxon>
        <taxon>fabids</taxon>
        <taxon>Fagales</taxon>
        <taxon>Betulaceae</taxon>
        <taxon>Carpinus</taxon>
    </lineage>
</organism>
<feature type="domain" description="Nodulin-like" evidence="7">
    <location>
        <begin position="27"/>
        <end position="272"/>
    </location>
</feature>
<dbReference type="InterPro" id="IPR056555">
    <property type="entry name" value="NFD4_C"/>
</dbReference>
<feature type="transmembrane region" description="Helical" evidence="6">
    <location>
        <begin position="487"/>
        <end position="508"/>
    </location>
</feature>
<evidence type="ECO:0000313" key="10">
    <source>
        <dbReference type="Proteomes" id="UP000327013"/>
    </source>
</evidence>
<dbReference type="EMBL" id="CM017327">
    <property type="protein sequence ID" value="KAE8099681.1"/>
    <property type="molecule type" value="Genomic_DNA"/>
</dbReference>
<evidence type="ECO:0000256" key="5">
    <source>
        <dbReference type="SAM" id="MobiDB-lite"/>
    </source>
</evidence>
<feature type="transmembrane region" description="Helical" evidence="6">
    <location>
        <begin position="422"/>
        <end position="440"/>
    </location>
</feature>
<keyword evidence="3 6" id="KW-1133">Transmembrane helix</keyword>
<evidence type="ECO:0000313" key="9">
    <source>
        <dbReference type="EMBL" id="KAE8099681.1"/>
    </source>
</evidence>
<keyword evidence="4 6" id="KW-0472">Membrane</keyword>
<feature type="transmembrane region" description="Helical" evidence="6">
    <location>
        <begin position="461"/>
        <end position="481"/>
    </location>
</feature>
<proteinExistence type="predicted"/>
<dbReference type="Pfam" id="PF06813">
    <property type="entry name" value="Nodulin-like"/>
    <property type="match status" value="1"/>
</dbReference>
<evidence type="ECO:0000256" key="4">
    <source>
        <dbReference type="ARBA" id="ARBA00023136"/>
    </source>
</evidence>
<dbReference type="GO" id="GO:0016020">
    <property type="term" value="C:membrane"/>
    <property type="evidence" value="ECO:0007669"/>
    <property type="project" value="UniProtKB-SubCell"/>
</dbReference>
<feature type="region of interest" description="Disordered" evidence="5">
    <location>
        <begin position="350"/>
        <end position="373"/>
    </location>
</feature>
<accession>A0A5N6RJS4</accession>
<dbReference type="InterPro" id="IPR036259">
    <property type="entry name" value="MFS_trans_sf"/>
</dbReference>
<dbReference type="Pfam" id="PF23262">
    <property type="entry name" value="NFD4_C"/>
    <property type="match status" value="1"/>
</dbReference>
<dbReference type="OrthoDB" id="410267at2759"/>
<evidence type="ECO:0000256" key="6">
    <source>
        <dbReference type="SAM" id="Phobius"/>
    </source>
</evidence>
<reference evidence="9 10" key="1">
    <citation type="submission" date="2019-06" db="EMBL/GenBank/DDBJ databases">
        <title>A chromosomal-level reference genome of Carpinus fangiana (Coryloideae, Betulaceae).</title>
        <authorList>
            <person name="Yang X."/>
            <person name="Wang Z."/>
            <person name="Zhang L."/>
            <person name="Hao G."/>
            <person name="Liu J."/>
            <person name="Yang Y."/>
        </authorList>
    </citation>
    <scope>NUCLEOTIDE SEQUENCE [LARGE SCALE GENOMIC DNA]</scope>
    <source>
        <strain evidence="9">Cfa_2016G</strain>
        <tissue evidence="9">Leaf</tissue>
    </source>
</reference>
<dbReference type="PANTHER" id="PTHR21576">
    <property type="entry name" value="UNCHARACTERIZED NODULIN-LIKE PROTEIN"/>
    <property type="match status" value="1"/>
</dbReference>
<feature type="domain" description="NFD4 C-terminal" evidence="8">
    <location>
        <begin position="387"/>
        <end position="602"/>
    </location>
</feature>
<feature type="transmembrane region" description="Helical" evidence="6">
    <location>
        <begin position="520"/>
        <end position="540"/>
    </location>
</feature>
<feature type="transmembrane region" description="Helical" evidence="6">
    <location>
        <begin position="225"/>
        <end position="242"/>
    </location>
</feature>
<feature type="transmembrane region" description="Helical" evidence="6">
    <location>
        <begin position="186"/>
        <end position="204"/>
    </location>
</feature>
<feature type="transmembrane region" description="Helical" evidence="6">
    <location>
        <begin position="575"/>
        <end position="596"/>
    </location>
</feature>
<dbReference type="SUPFAM" id="SSF103473">
    <property type="entry name" value="MFS general substrate transporter"/>
    <property type="match status" value="2"/>
</dbReference>
<dbReference type="AlphaFoldDB" id="A0A5N6RJS4"/>
<feature type="transmembrane region" description="Helical" evidence="6">
    <location>
        <begin position="248"/>
        <end position="272"/>
    </location>
</feature>
<feature type="compositionally biased region" description="Polar residues" evidence="5">
    <location>
        <begin position="636"/>
        <end position="653"/>
    </location>
</feature>
<sequence>MSMTEFGGGGGGWRSLKSSGLRVILGRWFMVFASLLIMSVSGSTYIFGLYSNDIKTSLGYDQTTLNLLSFFKDTGGNLGIFSGLINEITPPWVVLLIGAIMNLFGYLMIWLSVTGRIAEPRVWQMCMYIFIGANSQSFANTGALVTCVKNFPESRGSVIGLLKGLVGLSGAIMTQLYHALYGNNSTALILLIAWVPAAVSFVFLRTVRIMKIVRQSNELNVFYRFLYISLGLAGFLMVLIIIQNRLHFARIAYIGSASVVLVFLFLPVAIVIREELELLKSKEHALKLDDVKVVTENSSVLMEQPLPSPIEASASKRKPDSCKNNIKEHALKLNDVKVVTENSSVLMEQPLPSPAEASASKRKPDSCMSNIFNPPDRGEDYTIFQALFSIDMFILFVAITLGLGGTLTAIDNLGQIGKSQGYPIDSITTFVSLVSIWNYLGRALSGFTSEIFLVKYKFPRPLMLTLVLLFCSIGHILIAFAVPNSLYFASVIIGFCFGAQWSLVFAIISEIFGLKYYSTLYNLGAVASPIGSYILNVRVAGRLYDKEAAKQIEAMGITRKAGQPLTCTGAHCYRMAFIIITAATLFGFLASIVLVLRTRRFYKGDIYRKFREEAETKMGSNGNGVGPLKESEAGANATSFTTADTGGNNVKPA</sequence>
<evidence type="ECO:0000259" key="8">
    <source>
        <dbReference type="Pfam" id="PF23262"/>
    </source>
</evidence>
<evidence type="ECO:0000256" key="1">
    <source>
        <dbReference type="ARBA" id="ARBA00004141"/>
    </source>
</evidence>
<name>A0A5N6RJS4_9ROSI</name>
<protein>
    <submittedName>
        <fullName evidence="9">Uncharacterized protein</fullName>
    </submittedName>
</protein>